<keyword evidence="1" id="KW-0812">Transmembrane</keyword>
<name>Q8TPM3_METAC</name>
<accession>Q8TPM3</accession>
<sequence>MLENKDLYGILSNVSDITIKEILIPSIIILITSFLLARFDKHYVTKTGKDKYLIFLKDNSQSVSDFLQKISAYNSYTSIKCLILFEGVLFGIIYSVKVINYIFSIADNLVNSFLINIFPNLILYTSKKYDNFNVDLFVFVSTFNYISVITGFIIFGWLIFLENKNYSLSRLTEELYLTKWSIFVHYSYWFFIGTLVGINILIMFFTGVSISYFSSINFDFSNIWIYIYNMSTNLVAQIPAKKGLDIVFRYAIGLFLSFSSLMILYFNIIGFSAKFKKQVTNFYNAKFPYVTIKMESGEINGQLYNFENKSMLILNGNNILKAVPWDQIRTMEMNNKEEINSTKIINCKSLHPR</sequence>
<reference evidence="2 3" key="1">
    <citation type="journal article" date="2002" name="Genome Res.">
        <title>The genome of Methanosarcina acetivorans reveals extensive metabolic and physiological diversity.</title>
        <authorList>
            <person name="Galagan J.E."/>
            <person name="Nusbaum C."/>
            <person name="Roy A."/>
            <person name="Endrizzi M.G."/>
            <person name="Macdonald P."/>
            <person name="FitzHugh W."/>
            <person name="Calvo S."/>
            <person name="Engels R."/>
            <person name="Smirnov S."/>
            <person name="Atnoor D."/>
            <person name="Brown A."/>
            <person name="Allen N."/>
            <person name="Naylor J."/>
            <person name="Stange-Thomann N."/>
            <person name="DeArellano K."/>
            <person name="Johnson R."/>
            <person name="Linton L."/>
            <person name="McEwan P."/>
            <person name="McKernan K."/>
            <person name="Talamas J."/>
            <person name="Tirrell A."/>
            <person name="Ye W."/>
            <person name="Zimmer A."/>
            <person name="Barber R.D."/>
            <person name="Cann I."/>
            <person name="Graham D.E."/>
            <person name="Grahame D.A."/>
            <person name="Guss A."/>
            <person name="Hedderich R."/>
            <person name="Ingram-Smith C."/>
            <person name="Kuettner C.H."/>
            <person name="Krzycki J.A."/>
            <person name="Leigh J.A."/>
            <person name="Li W."/>
            <person name="Liu J."/>
            <person name="Mukhopadhyay B."/>
            <person name="Reeve J.N."/>
            <person name="Smith K."/>
            <person name="Springer T.A."/>
            <person name="Umayam L.A."/>
            <person name="White O."/>
            <person name="White R.H."/>
            <person name="de Macario E.C."/>
            <person name="Ferry J.G."/>
            <person name="Jarrell K.F."/>
            <person name="Jing H."/>
            <person name="Macario A.J.L."/>
            <person name="Paulsen I."/>
            <person name="Pritchett M."/>
            <person name="Sowers K.R."/>
            <person name="Swanson R.V."/>
            <person name="Zinder S.H."/>
            <person name="Lander E."/>
            <person name="Metcalf W.W."/>
            <person name="Birren B."/>
        </authorList>
    </citation>
    <scope>NUCLEOTIDE SEQUENCE [LARGE SCALE GENOMIC DNA]</scope>
    <source>
        <strain evidence="3">ATCC 35395 / DSM 2834 / JCM 12185 / C2A</strain>
    </source>
</reference>
<keyword evidence="3" id="KW-1185">Reference proteome</keyword>
<evidence type="ECO:0000313" key="3">
    <source>
        <dbReference type="Proteomes" id="UP000002487"/>
    </source>
</evidence>
<gene>
    <name evidence="2" type="ordered locus">MA_1884</name>
</gene>
<dbReference type="HOGENOM" id="CLU_784386_0_0_2"/>
<dbReference type="EnsemblBacteria" id="AAM05289">
    <property type="protein sequence ID" value="AAM05289"/>
    <property type="gene ID" value="MA_1884"/>
</dbReference>
<feature type="transmembrane region" description="Helical" evidence="1">
    <location>
        <begin position="247"/>
        <end position="268"/>
    </location>
</feature>
<dbReference type="InParanoid" id="Q8TPM3"/>
<feature type="transmembrane region" description="Helical" evidence="1">
    <location>
        <begin position="136"/>
        <end position="160"/>
    </location>
</feature>
<keyword evidence="1" id="KW-1133">Transmembrane helix</keyword>
<feature type="transmembrane region" description="Helical" evidence="1">
    <location>
        <begin position="77"/>
        <end position="96"/>
    </location>
</feature>
<dbReference type="AlphaFoldDB" id="Q8TPM3"/>
<dbReference type="KEGG" id="mac:MA_1884"/>
<feature type="transmembrane region" description="Helical" evidence="1">
    <location>
        <begin position="22"/>
        <end position="39"/>
    </location>
</feature>
<dbReference type="EMBL" id="AE010299">
    <property type="protein sequence ID" value="AAM05289.1"/>
    <property type="molecule type" value="Genomic_DNA"/>
</dbReference>
<evidence type="ECO:0000313" key="2">
    <source>
        <dbReference type="EMBL" id="AAM05289.1"/>
    </source>
</evidence>
<keyword evidence="1" id="KW-0472">Membrane</keyword>
<organism evidence="2 3">
    <name type="scientific">Methanosarcina acetivorans (strain ATCC 35395 / DSM 2834 / JCM 12185 / C2A)</name>
    <dbReference type="NCBI Taxonomy" id="188937"/>
    <lineage>
        <taxon>Archaea</taxon>
        <taxon>Methanobacteriati</taxon>
        <taxon>Methanobacteriota</taxon>
        <taxon>Stenosarchaea group</taxon>
        <taxon>Methanomicrobia</taxon>
        <taxon>Methanosarcinales</taxon>
        <taxon>Methanosarcinaceae</taxon>
        <taxon>Methanosarcina</taxon>
    </lineage>
</organism>
<dbReference type="Proteomes" id="UP000002487">
    <property type="component" value="Chromosome"/>
</dbReference>
<evidence type="ECO:0000256" key="1">
    <source>
        <dbReference type="SAM" id="Phobius"/>
    </source>
</evidence>
<feature type="transmembrane region" description="Helical" evidence="1">
    <location>
        <begin position="180"/>
        <end position="202"/>
    </location>
</feature>
<proteinExistence type="predicted"/>
<protein>
    <submittedName>
        <fullName evidence="2">Uncharacterized protein</fullName>
    </submittedName>
</protein>